<comment type="function">
    <text evidence="7">Regulatory DnaK co-chaperone. Direct interaction between DnaK and DjlA is needed for the induction of the wcaABCDE operon, involved in the synthesis of a colanic acid polysaccharide capsule, possibly through activation of the RcsB/RcsC phosphotransfer signaling pathway. The colanic acid capsule may help the bacterium survive conditions outside the host.</text>
</comment>
<dbReference type="InterPro" id="IPR007791">
    <property type="entry name" value="DjlA_N"/>
</dbReference>
<dbReference type="Pfam" id="PF05099">
    <property type="entry name" value="TerB"/>
    <property type="match status" value="1"/>
</dbReference>
<keyword evidence="5 7" id="KW-0472">Membrane</keyword>
<dbReference type="Gene3D" id="1.10.3680.10">
    <property type="entry name" value="TerB-like"/>
    <property type="match status" value="1"/>
</dbReference>
<evidence type="ECO:0000313" key="9">
    <source>
        <dbReference type="EMBL" id="SMA35448.1"/>
    </source>
</evidence>
<feature type="domain" description="J" evidence="8">
    <location>
        <begin position="214"/>
        <end position="280"/>
    </location>
</feature>
<accession>A0A1X7AEX5</accession>
<evidence type="ECO:0000313" key="10">
    <source>
        <dbReference type="Proteomes" id="UP000196573"/>
    </source>
</evidence>
<sequence length="280" mass="31392">MWIRTVLFAFLGFLFGGPFGGIMGAVFGAWLDSKNQGPRVVYGRQSASRQRQTQTAFFEATFITLGRLAKADGRVNEEEIQLATALMDQMRLNPEQRQQAIHLFNQGKDGVPIGDVLERFRRAAGGSLIQMFLEIQLQSAWADGQISNAELNVLHEVCSHLGVNRMTFEMLHQRFQAQRAFYSHYAGQGGFGGGSQGGQGGQWQPRSSVNELKEAYATLGVESTASDRDVKRAWRKLMSEHHPDKLISKGLPEEMMEMAKRKTQEIQAAYDLIVKHRKNS</sequence>
<evidence type="ECO:0000256" key="3">
    <source>
        <dbReference type="ARBA" id="ARBA00022692"/>
    </source>
</evidence>
<evidence type="ECO:0000256" key="4">
    <source>
        <dbReference type="ARBA" id="ARBA00022989"/>
    </source>
</evidence>
<dbReference type="Gene3D" id="1.10.287.110">
    <property type="entry name" value="DnaJ domain"/>
    <property type="match status" value="1"/>
</dbReference>
<dbReference type="InterPro" id="IPR029024">
    <property type="entry name" value="TerB-like"/>
</dbReference>
<keyword evidence="1 7" id="KW-1003">Cell membrane</keyword>
<feature type="topological domain" description="Cytoplasmic" evidence="7">
    <location>
        <begin position="30"/>
        <end position="280"/>
    </location>
</feature>
<dbReference type="GO" id="GO:0005886">
    <property type="term" value="C:plasma membrane"/>
    <property type="evidence" value="ECO:0007669"/>
    <property type="project" value="UniProtKB-SubCell"/>
</dbReference>
<dbReference type="AlphaFoldDB" id="A0A1X7AEX5"/>
<feature type="topological domain" description="Periplasmic" evidence="7">
    <location>
        <begin position="1"/>
        <end position="5"/>
    </location>
</feature>
<evidence type="ECO:0000256" key="6">
    <source>
        <dbReference type="ARBA" id="ARBA00023186"/>
    </source>
</evidence>
<dbReference type="SMART" id="SM00271">
    <property type="entry name" value="DnaJ"/>
    <property type="match status" value="1"/>
</dbReference>
<keyword evidence="10" id="KW-1185">Reference proteome</keyword>
<gene>
    <name evidence="7 9" type="primary">djlA</name>
    <name evidence="9" type="ORF">EHSB41UT_00529</name>
</gene>
<comment type="domain">
    <text evidence="7">The transmembrane domain is a dimerization domain.</text>
</comment>
<dbReference type="Pfam" id="PF00226">
    <property type="entry name" value="DnaJ"/>
    <property type="match status" value="1"/>
</dbReference>
<keyword evidence="3 7" id="KW-0812">Transmembrane</keyword>
<dbReference type="InterPro" id="IPR023749">
    <property type="entry name" value="DjlA"/>
</dbReference>
<evidence type="ECO:0000259" key="8">
    <source>
        <dbReference type="PROSITE" id="PS50076"/>
    </source>
</evidence>
<name>A0A1X7AEX5_9GAMM</name>
<dbReference type="RefSeq" id="WP_087106591.1">
    <property type="nucleotide sequence ID" value="NZ_CBCSCN010000004.1"/>
</dbReference>
<comment type="subcellular location">
    <subcellularLocation>
        <location evidence="7">Cell inner membrane</location>
        <topology evidence="7">Single-pass type III membrane protein</topology>
    </subcellularLocation>
</comment>
<dbReference type="GO" id="GO:0051087">
    <property type="term" value="F:protein-folding chaperone binding"/>
    <property type="evidence" value="ECO:0007669"/>
    <property type="project" value="InterPro"/>
</dbReference>
<dbReference type="PANTHER" id="PTHR24074">
    <property type="entry name" value="CO-CHAPERONE PROTEIN DJLA"/>
    <property type="match status" value="1"/>
</dbReference>
<dbReference type="InterPro" id="IPR050817">
    <property type="entry name" value="DjlA_DnaK_co-chaperone"/>
</dbReference>
<comment type="subunit">
    <text evidence="7">Homodimer.</text>
</comment>
<dbReference type="SUPFAM" id="SSF158682">
    <property type="entry name" value="TerB-like"/>
    <property type="match status" value="1"/>
</dbReference>
<dbReference type="InterPro" id="IPR036869">
    <property type="entry name" value="J_dom_sf"/>
</dbReference>
<dbReference type="EMBL" id="FWPT01000001">
    <property type="protein sequence ID" value="SMA35448.1"/>
    <property type="molecule type" value="Genomic_DNA"/>
</dbReference>
<evidence type="ECO:0000256" key="7">
    <source>
        <dbReference type="HAMAP-Rule" id="MF_01153"/>
    </source>
</evidence>
<dbReference type="CDD" id="cd07316">
    <property type="entry name" value="terB_like_DjlA"/>
    <property type="match status" value="1"/>
</dbReference>
<protein>
    <recommendedName>
        <fullName evidence="7">Co-chaperone protein DjlA</fullName>
    </recommendedName>
</protein>
<dbReference type="Proteomes" id="UP000196573">
    <property type="component" value="Unassembled WGS sequence"/>
</dbReference>
<keyword evidence="6 7" id="KW-0143">Chaperone</keyword>
<dbReference type="NCBIfam" id="NF006948">
    <property type="entry name" value="PRK09430.1"/>
    <property type="match status" value="1"/>
</dbReference>
<dbReference type="SUPFAM" id="SSF46565">
    <property type="entry name" value="Chaperone J-domain"/>
    <property type="match status" value="1"/>
</dbReference>
<dbReference type="CDD" id="cd06257">
    <property type="entry name" value="DnaJ"/>
    <property type="match status" value="1"/>
</dbReference>
<evidence type="ECO:0000256" key="1">
    <source>
        <dbReference type="ARBA" id="ARBA00022475"/>
    </source>
</evidence>
<keyword evidence="2 7" id="KW-0997">Cell inner membrane</keyword>
<dbReference type="OrthoDB" id="9782583at2"/>
<dbReference type="PRINTS" id="PR00625">
    <property type="entry name" value="JDOMAIN"/>
</dbReference>
<proteinExistence type="inferred from homology"/>
<organism evidence="9 10">
    <name type="scientific">Parendozoicomonas haliclonae</name>
    <dbReference type="NCBI Taxonomy" id="1960125"/>
    <lineage>
        <taxon>Bacteria</taxon>
        <taxon>Pseudomonadati</taxon>
        <taxon>Pseudomonadota</taxon>
        <taxon>Gammaproteobacteria</taxon>
        <taxon>Oceanospirillales</taxon>
        <taxon>Endozoicomonadaceae</taxon>
        <taxon>Parendozoicomonas</taxon>
    </lineage>
</organism>
<evidence type="ECO:0000256" key="2">
    <source>
        <dbReference type="ARBA" id="ARBA00022519"/>
    </source>
</evidence>
<dbReference type="PROSITE" id="PS50076">
    <property type="entry name" value="DNAJ_2"/>
    <property type="match status" value="1"/>
</dbReference>
<reference evidence="9 10" key="1">
    <citation type="submission" date="2017-03" db="EMBL/GenBank/DDBJ databases">
        <authorList>
            <person name="Afonso C.L."/>
            <person name="Miller P.J."/>
            <person name="Scott M.A."/>
            <person name="Spackman E."/>
            <person name="Goraichik I."/>
            <person name="Dimitrov K.M."/>
            <person name="Suarez D.L."/>
            <person name="Swayne D.E."/>
        </authorList>
    </citation>
    <scope>NUCLEOTIDE SEQUENCE [LARGE SCALE GENOMIC DNA]</scope>
    <source>
        <strain evidence="9">SB41UT1</strain>
    </source>
</reference>
<dbReference type="HAMAP" id="MF_01153">
    <property type="entry name" value="DjlA"/>
    <property type="match status" value="1"/>
</dbReference>
<evidence type="ECO:0000256" key="5">
    <source>
        <dbReference type="ARBA" id="ARBA00023136"/>
    </source>
</evidence>
<keyword evidence="4 7" id="KW-1133">Transmembrane helix</keyword>
<dbReference type="InterPro" id="IPR001623">
    <property type="entry name" value="DnaJ_domain"/>
</dbReference>